<proteinExistence type="predicted"/>
<keyword evidence="3" id="KW-1185">Reference proteome</keyword>
<gene>
    <name evidence="2" type="ORF">SAMN04487946_104250</name>
</gene>
<sequence>MELTAGVYGLELAVAFAGRELAIRPVAVETPNGLLLLDVGLPGGLDTLREGLTAEGLALEDVWAVALTHQDLDHAGCLAAVVEATDAVVFAHEADAPVLEGEEPPIKGGEDGGLDPATVDVRLTGGETFATEAGPLTAVHTPGHTPGHTSFVLPNQGLLLAADALNVADGELVGPREDATPDLETAAESVAKLAGLAVDRTFCFHGGGVDAGTEAIESVASGEN</sequence>
<reference evidence="3" key="1">
    <citation type="submission" date="2016-10" db="EMBL/GenBank/DDBJ databases">
        <authorList>
            <person name="Varghese N."/>
            <person name="Submissions S."/>
        </authorList>
    </citation>
    <scope>NUCLEOTIDE SEQUENCE [LARGE SCALE GENOMIC DNA]</scope>
    <source>
        <strain evidence="3">CGMCC 1.10118</strain>
    </source>
</reference>
<dbReference type="SUPFAM" id="SSF56281">
    <property type="entry name" value="Metallo-hydrolase/oxidoreductase"/>
    <property type="match status" value="1"/>
</dbReference>
<name>A0A1H3FZC7_9EURY</name>
<protein>
    <submittedName>
        <fullName evidence="2">Glyoxylase, beta-lactamase superfamily II</fullName>
    </submittedName>
</protein>
<dbReference type="SMART" id="SM00849">
    <property type="entry name" value="Lactamase_B"/>
    <property type="match status" value="1"/>
</dbReference>
<dbReference type="EMBL" id="FNPB01000004">
    <property type="protein sequence ID" value="SDX96185.1"/>
    <property type="molecule type" value="Genomic_DNA"/>
</dbReference>
<organism evidence="2 3">
    <name type="scientific">Halobellus clavatus</name>
    <dbReference type="NCBI Taxonomy" id="660517"/>
    <lineage>
        <taxon>Archaea</taxon>
        <taxon>Methanobacteriati</taxon>
        <taxon>Methanobacteriota</taxon>
        <taxon>Stenosarchaea group</taxon>
        <taxon>Halobacteria</taxon>
        <taxon>Halobacteriales</taxon>
        <taxon>Haloferacaceae</taxon>
        <taxon>Halobellus</taxon>
    </lineage>
</organism>
<dbReference type="InterPro" id="IPR036866">
    <property type="entry name" value="RibonucZ/Hydroxyglut_hydro"/>
</dbReference>
<dbReference type="InterPro" id="IPR050855">
    <property type="entry name" value="NDM-1-like"/>
</dbReference>
<dbReference type="RefSeq" id="WP_089766813.1">
    <property type="nucleotide sequence ID" value="NZ_FNPB01000004.1"/>
</dbReference>
<dbReference type="CDD" id="cd07721">
    <property type="entry name" value="yflN-like_MBL-fold"/>
    <property type="match status" value="1"/>
</dbReference>
<dbReference type="AlphaFoldDB" id="A0A1H3FZC7"/>
<evidence type="ECO:0000313" key="2">
    <source>
        <dbReference type="EMBL" id="SDX96185.1"/>
    </source>
</evidence>
<accession>A0A1H3FZC7</accession>
<dbReference type="STRING" id="660517.SAMN04487946_104250"/>
<dbReference type="Pfam" id="PF00753">
    <property type="entry name" value="Lactamase_B"/>
    <property type="match status" value="1"/>
</dbReference>
<dbReference type="InterPro" id="IPR001279">
    <property type="entry name" value="Metallo-B-lactamas"/>
</dbReference>
<dbReference type="PANTHER" id="PTHR42951">
    <property type="entry name" value="METALLO-BETA-LACTAMASE DOMAIN-CONTAINING"/>
    <property type="match status" value="1"/>
</dbReference>
<evidence type="ECO:0000313" key="3">
    <source>
        <dbReference type="Proteomes" id="UP000199170"/>
    </source>
</evidence>
<dbReference type="OrthoDB" id="197151at2157"/>
<feature type="domain" description="Metallo-beta-lactamase" evidence="1">
    <location>
        <begin position="22"/>
        <end position="205"/>
    </location>
</feature>
<evidence type="ECO:0000259" key="1">
    <source>
        <dbReference type="SMART" id="SM00849"/>
    </source>
</evidence>
<dbReference type="Proteomes" id="UP000199170">
    <property type="component" value="Unassembled WGS sequence"/>
</dbReference>
<dbReference type="Gene3D" id="3.60.15.10">
    <property type="entry name" value="Ribonuclease Z/Hydroxyacylglutathione hydrolase-like"/>
    <property type="match status" value="1"/>
</dbReference>
<dbReference type="PANTHER" id="PTHR42951:SF15">
    <property type="entry name" value="METALLO-BETA-LACTAMASE SUPERFAMILY PROTEIN"/>
    <property type="match status" value="1"/>
</dbReference>